<dbReference type="CDD" id="cd00093">
    <property type="entry name" value="HTH_XRE"/>
    <property type="match status" value="1"/>
</dbReference>
<dbReference type="InterPro" id="IPR010982">
    <property type="entry name" value="Lambda_DNA-bd_dom_sf"/>
</dbReference>
<proteinExistence type="predicted"/>
<sequence length="73" mass="8295">MTFGTRIKQLRQQQELTLRKLSEKSGISYSLSHAIEKDELIPTREAVLSLARALQQDHTEELLRLAGYEAGLN</sequence>
<evidence type="ECO:0000313" key="3">
    <source>
        <dbReference type="Proteomes" id="UP001469365"/>
    </source>
</evidence>
<evidence type="ECO:0000259" key="1">
    <source>
        <dbReference type="PROSITE" id="PS50943"/>
    </source>
</evidence>
<gene>
    <name evidence="2" type="ORF">WMW72_03570</name>
</gene>
<organism evidence="2 3">
    <name type="scientific">Paenibacillus filicis</name>
    <dbReference type="NCBI Taxonomy" id="669464"/>
    <lineage>
        <taxon>Bacteria</taxon>
        <taxon>Bacillati</taxon>
        <taxon>Bacillota</taxon>
        <taxon>Bacilli</taxon>
        <taxon>Bacillales</taxon>
        <taxon>Paenibacillaceae</taxon>
        <taxon>Paenibacillus</taxon>
    </lineage>
</organism>
<dbReference type="Proteomes" id="UP001469365">
    <property type="component" value="Unassembled WGS sequence"/>
</dbReference>
<comment type="caution">
    <text evidence="2">The sequence shown here is derived from an EMBL/GenBank/DDBJ whole genome shotgun (WGS) entry which is preliminary data.</text>
</comment>
<evidence type="ECO:0000313" key="2">
    <source>
        <dbReference type="EMBL" id="MEK8126983.1"/>
    </source>
</evidence>
<reference evidence="2 3" key="1">
    <citation type="submission" date="2024-04" db="EMBL/GenBank/DDBJ databases">
        <title>draft genome sequnece of Paenibacillus filicis.</title>
        <authorList>
            <person name="Kim D.-U."/>
        </authorList>
    </citation>
    <scope>NUCLEOTIDE SEQUENCE [LARGE SCALE GENOMIC DNA]</scope>
    <source>
        <strain evidence="2 3">KACC14197</strain>
    </source>
</reference>
<protein>
    <submittedName>
        <fullName evidence="2">Helix-turn-helix transcriptional regulator</fullName>
    </submittedName>
</protein>
<dbReference type="EMBL" id="JBBPCC010000001">
    <property type="protein sequence ID" value="MEK8126983.1"/>
    <property type="molecule type" value="Genomic_DNA"/>
</dbReference>
<accession>A0ABU9DDQ0</accession>
<dbReference type="PROSITE" id="PS50943">
    <property type="entry name" value="HTH_CROC1"/>
    <property type="match status" value="1"/>
</dbReference>
<feature type="domain" description="HTH cro/C1-type" evidence="1">
    <location>
        <begin position="7"/>
        <end position="62"/>
    </location>
</feature>
<dbReference type="Gene3D" id="1.10.260.40">
    <property type="entry name" value="lambda repressor-like DNA-binding domains"/>
    <property type="match status" value="1"/>
</dbReference>
<dbReference type="Pfam" id="PF13560">
    <property type="entry name" value="HTH_31"/>
    <property type="match status" value="1"/>
</dbReference>
<name>A0ABU9DDQ0_9BACL</name>
<dbReference type="SMART" id="SM00530">
    <property type="entry name" value="HTH_XRE"/>
    <property type="match status" value="1"/>
</dbReference>
<dbReference type="RefSeq" id="WP_341414023.1">
    <property type="nucleotide sequence ID" value="NZ_JBBPCC010000001.1"/>
</dbReference>
<dbReference type="SUPFAM" id="SSF47413">
    <property type="entry name" value="lambda repressor-like DNA-binding domains"/>
    <property type="match status" value="1"/>
</dbReference>
<keyword evidence="3" id="KW-1185">Reference proteome</keyword>
<dbReference type="InterPro" id="IPR001387">
    <property type="entry name" value="Cro/C1-type_HTH"/>
</dbReference>